<keyword evidence="10" id="KW-1185">Reference proteome</keyword>
<evidence type="ECO:0000256" key="1">
    <source>
        <dbReference type="ARBA" id="ARBA00004651"/>
    </source>
</evidence>
<evidence type="ECO:0000256" key="3">
    <source>
        <dbReference type="ARBA" id="ARBA00022475"/>
    </source>
</evidence>
<dbReference type="InterPro" id="IPR051311">
    <property type="entry name" value="DedA_domain"/>
</dbReference>
<feature type="transmembrane region" description="Helical" evidence="7">
    <location>
        <begin position="12"/>
        <end position="33"/>
    </location>
</feature>
<accession>A0ABS6EL53</accession>
<keyword evidence="6 7" id="KW-0472">Membrane</keyword>
<reference evidence="9 10" key="1">
    <citation type="submission" date="2021-06" db="EMBL/GenBank/DDBJ databases">
        <authorList>
            <person name="Sun Q."/>
            <person name="Li D."/>
        </authorList>
    </citation>
    <scope>NUCLEOTIDE SEQUENCE [LARGE SCALE GENOMIC DNA]</scope>
    <source>
        <strain evidence="9 10">MSJ-11</strain>
    </source>
</reference>
<dbReference type="EMBL" id="JAHLQF010000004">
    <property type="protein sequence ID" value="MBU5485944.1"/>
    <property type="molecule type" value="Genomic_DNA"/>
</dbReference>
<comment type="similarity">
    <text evidence="2">Belongs to the DedA family.</text>
</comment>
<protein>
    <submittedName>
        <fullName evidence="9">DedA family protein</fullName>
    </submittedName>
</protein>
<name>A0ABS6EL53_9CLOT</name>
<sequence length="214" mass="23711">MYFLDIIINNLMQIIGQIGYLGIVIIIGLEYACFPMPSEVVLPFIGMTATQNNITYLGALLASIIGGLLGSSLCYAVGYYGGSPLIEKIEKKFPKTKKSIDAINKWFEKYGKASVFLARLLPLTRTYISIVAGAVKLNISTYLIYSVAGIVIWNSILISLGYFIGDNWDYIQLFMKQYSIIASIILIAIVIAAIYIRKKNIKANKDKSYTSSDS</sequence>
<feature type="transmembrane region" description="Helical" evidence="7">
    <location>
        <begin position="177"/>
        <end position="196"/>
    </location>
</feature>
<keyword evidence="5 7" id="KW-1133">Transmembrane helix</keyword>
<keyword evidence="3" id="KW-1003">Cell membrane</keyword>
<evidence type="ECO:0000313" key="10">
    <source>
        <dbReference type="Proteomes" id="UP000726170"/>
    </source>
</evidence>
<comment type="subcellular location">
    <subcellularLocation>
        <location evidence="1">Cell membrane</location>
        <topology evidence="1">Multi-pass membrane protein</topology>
    </subcellularLocation>
</comment>
<evidence type="ECO:0000256" key="5">
    <source>
        <dbReference type="ARBA" id="ARBA00022989"/>
    </source>
</evidence>
<proteinExistence type="inferred from homology"/>
<gene>
    <name evidence="9" type="ORF">KQI86_16605</name>
</gene>
<evidence type="ECO:0000256" key="2">
    <source>
        <dbReference type="ARBA" id="ARBA00010792"/>
    </source>
</evidence>
<dbReference type="InterPro" id="IPR032816">
    <property type="entry name" value="VTT_dom"/>
</dbReference>
<evidence type="ECO:0000256" key="6">
    <source>
        <dbReference type="ARBA" id="ARBA00023136"/>
    </source>
</evidence>
<dbReference type="PANTHER" id="PTHR42709">
    <property type="entry name" value="ALKALINE PHOSPHATASE LIKE PROTEIN"/>
    <property type="match status" value="1"/>
</dbReference>
<dbReference type="Proteomes" id="UP000726170">
    <property type="component" value="Unassembled WGS sequence"/>
</dbReference>
<comment type="caution">
    <text evidence="9">The sequence shown here is derived from an EMBL/GenBank/DDBJ whole genome shotgun (WGS) entry which is preliminary data.</text>
</comment>
<evidence type="ECO:0000256" key="4">
    <source>
        <dbReference type="ARBA" id="ARBA00022692"/>
    </source>
</evidence>
<evidence type="ECO:0000313" key="9">
    <source>
        <dbReference type="EMBL" id="MBU5485944.1"/>
    </source>
</evidence>
<evidence type="ECO:0000256" key="7">
    <source>
        <dbReference type="SAM" id="Phobius"/>
    </source>
</evidence>
<feature type="transmembrane region" description="Helical" evidence="7">
    <location>
        <begin position="54"/>
        <end position="78"/>
    </location>
</feature>
<dbReference type="Pfam" id="PF09335">
    <property type="entry name" value="VTT_dom"/>
    <property type="match status" value="1"/>
</dbReference>
<evidence type="ECO:0000259" key="8">
    <source>
        <dbReference type="Pfam" id="PF09335"/>
    </source>
</evidence>
<feature type="transmembrane region" description="Helical" evidence="7">
    <location>
        <begin position="142"/>
        <end position="165"/>
    </location>
</feature>
<dbReference type="PANTHER" id="PTHR42709:SF6">
    <property type="entry name" value="UNDECAPRENYL PHOSPHATE TRANSPORTER A"/>
    <property type="match status" value="1"/>
</dbReference>
<keyword evidence="4 7" id="KW-0812">Transmembrane</keyword>
<feature type="domain" description="VTT" evidence="8">
    <location>
        <begin position="37"/>
        <end position="162"/>
    </location>
</feature>
<organism evidence="9 10">
    <name type="scientific">Clostridium mobile</name>
    <dbReference type="NCBI Taxonomy" id="2841512"/>
    <lineage>
        <taxon>Bacteria</taxon>
        <taxon>Bacillati</taxon>
        <taxon>Bacillota</taxon>
        <taxon>Clostridia</taxon>
        <taxon>Eubacteriales</taxon>
        <taxon>Clostridiaceae</taxon>
        <taxon>Clostridium</taxon>
    </lineage>
</organism>